<protein>
    <recommendedName>
        <fullName evidence="7">CWF19-like protein 2</fullName>
    </recommendedName>
</protein>
<feature type="compositionally biased region" description="Basic residues" evidence="2">
    <location>
        <begin position="145"/>
        <end position="156"/>
    </location>
</feature>
<feature type="compositionally biased region" description="Low complexity" evidence="2">
    <location>
        <begin position="65"/>
        <end position="75"/>
    </location>
</feature>
<evidence type="ECO:0000259" key="4">
    <source>
        <dbReference type="Pfam" id="PF04677"/>
    </source>
</evidence>
<feature type="compositionally biased region" description="Basic and acidic residues" evidence="2">
    <location>
        <begin position="544"/>
        <end position="554"/>
    </location>
</feature>
<feature type="region of interest" description="Disordered" evidence="2">
    <location>
        <begin position="387"/>
        <end position="430"/>
    </location>
</feature>
<feature type="compositionally biased region" description="Basic residues" evidence="2">
    <location>
        <begin position="25"/>
        <end position="37"/>
    </location>
</feature>
<accession>A0AAV7DUT7</accession>
<dbReference type="InterPro" id="IPR006768">
    <property type="entry name" value="Cwf19-like_C_dom-1"/>
</dbReference>
<feature type="compositionally biased region" description="Basic and acidic residues" evidence="2">
    <location>
        <begin position="8"/>
        <end position="24"/>
    </location>
</feature>
<dbReference type="PANTHER" id="PTHR12072:SF5">
    <property type="entry name" value="CWF19-LIKE PROTEIN 2"/>
    <property type="match status" value="1"/>
</dbReference>
<feature type="domain" description="Cwf19-like C-terminal" evidence="4">
    <location>
        <begin position="561"/>
        <end position="680"/>
    </location>
</feature>
<evidence type="ECO:0000313" key="5">
    <source>
        <dbReference type="EMBL" id="KAG9440009.1"/>
    </source>
</evidence>
<reference evidence="5 6" key="1">
    <citation type="submission" date="2021-07" db="EMBL/GenBank/DDBJ databases">
        <title>The Aristolochia fimbriata genome: insights into angiosperm evolution, floral development and chemical biosynthesis.</title>
        <authorList>
            <person name="Jiao Y."/>
        </authorList>
    </citation>
    <scope>NUCLEOTIDE SEQUENCE [LARGE SCALE GENOMIC DNA]</scope>
    <source>
        <strain evidence="5">IBCAS-2021</strain>
        <tissue evidence="5">Leaf</tissue>
    </source>
</reference>
<feature type="region of interest" description="Disordered" evidence="2">
    <location>
        <begin position="526"/>
        <end position="555"/>
    </location>
</feature>
<comment type="caution">
    <text evidence="5">The sequence shown here is derived from an EMBL/GenBank/DDBJ whole genome shotgun (WGS) entry which is preliminary data.</text>
</comment>
<evidence type="ECO:0000313" key="6">
    <source>
        <dbReference type="Proteomes" id="UP000825729"/>
    </source>
</evidence>
<feature type="region of interest" description="Disordered" evidence="2">
    <location>
        <begin position="305"/>
        <end position="373"/>
    </location>
</feature>
<evidence type="ECO:0000256" key="2">
    <source>
        <dbReference type="SAM" id="MobiDB-lite"/>
    </source>
</evidence>
<feature type="compositionally biased region" description="Basic and acidic residues" evidence="2">
    <location>
        <begin position="459"/>
        <end position="479"/>
    </location>
</feature>
<feature type="compositionally biased region" description="Basic and acidic residues" evidence="2">
    <location>
        <begin position="491"/>
        <end position="501"/>
    </location>
</feature>
<dbReference type="AlphaFoldDB" id="A0AAV7DUT7"/>
<feature type="region of interest" description="Disordered" evidence="2">
    <location>
        <begin position="1"/>
        <end position="249"/>
    </location>
</feature>
<gene>
    <name evidence="5" type="ORF">H6P81_020174</name>
</gene>
<dbReference type="Proteomes" id="UP000825729">
    <property type="component" value="Unassembled WGS sequence"/>
</dbReference>
<feature type="compositionally biased region" description="Basic and acidic residues" evidence="2">
    <location>
        <begin position="395"/>
        <end position="420"/>
    </location>
</feature>
<dbReference type="GO" id="GO:0071014">
    <property type="term" value="C:post-mRNA release spliceosomal complex"/>
    <property type="evidence" value="ECO:0007669"/>
    <property type="project" value="TreeGrafter"/>
</dbReference>
<feature type="compositionally biased region" description="Basic and acidic residues" evidence="2">
    <location>
        <begin position="315"/>
        <end position="339"/>
    </location>
</feature>
<feature type="compositionally biased region" description="Basic and acidic residues" evidence="2">
    <location>
        <begin position="157"/>
        <end position="170"/>
    </location>
</feature>
<proteinExistence type="inferred from homology"/>
<sequence length="789" mass="90421">MLSGVKFISRDQLNRTSDEDSQSEKRKKVCRKKRNKKKMTDYSSSESEELQMIPQNSSRNKKKYSSGSSSSGASDFDSEREQKSKMKKTRRQRRYSESSGYDDESKSVTRRLKKKVNKRRPERNSESLSSFDSEKEESTYFSRGNVHRKESKKWKKDQHEGRNDDFLVDGKEEDEDEGKRKGMGLEWMLKPSSKADTKREEPEEELLVDEVMEPNPRELNPYFKNRGSGYPEDETQTGASAGQLLPSSVVGDGGASWRLKALKRAREQAAREGRMFDEVVEERWGSLGQMTLSVASQRAAPARAHLGAIKGRKMGSKETCDEKMRKSSEGFRENHHEYLQDVSVQHPKMKEPKVHGSLSWGKKNRQNMSSERNQIISEAATSLNQFANDGSFTKEFSRRQKNDSDAEHGSSHISLEKIEQPDVPSSNSGISVVSKSVLTGNQLAAKVLQLRMKGKHEEAESLLKEAETVTVGDDAKDEPTGGVNANRNRHTGRDLPSHHRKMEDDADAHLARRIVQNKQYSLSGRADDEYDFDDVPSKKKKQKKEGASKQKSAERNIPTHILTQQERCQFCFENPTRPKHLIVSIAYFTYLMLPQWQPVVEGHCCILTKEHESATRSVDDNVWEEIRNFKKCLIGMFSKQEKDVLFLETVLELAKQRRHCMVECIPLPRGGAEEARIYFKKAIDEATGEWSQHNAKKLIPTDEKGLRASIPKDFPYFHVEFGLHRGYVHVIDDESRFKANLGLNVVRGMLGLPEEDMYRRRKRESVDIQKRAVASFAQEWEPFDWTKQL</sequence>
<comment type="similarity">
    <text evidence="1">Belongs to the CWF19 family.</text>
</comment>
<evidence type="ECO:0000259" key="3">
    <source>
        <dbReference type="Pfam" id="PF04676"/>
    </source>
</evidence>
<name>A0AAV7DUT7_ARIFI</name>
<evidence type="ECO:0000256" key="1">
    <source>
        <dbReference type="ARBA" id="ARBA00006795"/>
    </source>
</evidence>
<dbReference type="EMBL" id="JAINDJ010000008">
    <property type="protein sequence ID" value="KAG9440009.1"/>
    <property type="molecule type" value="Genomic_DNA"/>
</dbReference>
<organism evidence="5 6">
    <name type="scientific">Aristolochia fimbriata</name>
    <name type="common">White veined hardy Dutchman's pipe vine</name>
    <dbReference type="NCBI Taxonomy" id="158543"/>
    <lineage>
        <taxon>Eukaryota</taxon>
        <taxon>Viridiplantae</taxon>
        <taxon>Streptophyta</taxon>
        <taxon>Embryophyta</taxon>
        <taxon>Tracheophyta</taxon>
        <taxon>Spermatophyta</taxon>
        <taxon>Magnoliopsida</taxon>
        <taxon>Magnoliidae</taxon>
        <taxon>Piperales</taxon>
        <taxon>Aristolochiaceae</taxon>
        <taxon>Aristolochia</taxon>
    </lineage>
</organism>
<dbReference type="InterPro" id="IPR006767">
    <property type="entry name" value="Cwf19-like_C_dom-2"/>
</dbReference>
<dbReference type="Pfam" id="PF04677">
    <property type="entry name" value="CwfJ_C_1"/>
    <property type="match status" value="1"/>
</dbReference>
<dbReference type="PANTHER" id="PTHR12072">
    <property type="entry name" value="CWF19, CELL CYCLE CONTROL PROTEIN"/>
    <property type="match status" value="1"/>
</dbReference>
<feature type="region of interest" description="Disordered" evidence="2">
    <location>
        <begin position="459"/>
        <end position="501"/>
    </location>
</feature>
<evidence type="ECO:0008006" key="7">
    <source>
        <dbReference type="Google" id="ProtNLM"/>
    </source>
</evidence>
<dbReference type="InterPro" id="IPR040194">
    <property type="entry name" value="Cwf19-like"/>
</dbReference>
<feature type="compositionally biased region" description="Basic residues" evidence="2">
    <location>
        <begin position="108"/>
        <end position="121"/>
    </location>
</feature>
<keyword evidence="6" id="KW-1185">Reference proteome</keyword>
<feature type="compositionally biased region" description="Acidic residues" evidence="2">
    <location>
        <begin position="202"/>
        <end position="212"/>
    </location>
</feature>
<dbReference type="Pfam" id="PF04676">
    <property type="entry name" value="CwfJ_C_2"/>
    <property type="match status" value="1"/>
</dbReference>
<feature type="domain" description="Cwf19-like protein C-terminal" evidence="3">
    <location>
        <begin position="689"/>
        <end position="786"/>
    </location>
</feature>
<dbReference type="GO" id="GO:0000398">
    <property type="term" value="P:mRNA splicing, via spliceosome"/>
    <property type="evidence" value="ECO:0007669"/>
    <property type="project" value="TreeGrafter"/>
</dbReference>